<comment type="caution">
    <text evidence="1">The sequence shown here is derived from an EMBL/GenBank/DDBJ whole genome shotgun (WGS) entry which is preliminary data.</text>
</comment>
<protein>
    <submittedName>
        <fullName evidence="1">Uncharacterized protein</fullName>
    </submittedName>
</protein>
<evidence type="ECO:0000313" key="1">
    <source>
        <dbReference type="EMBL" id="GAI06669.1"/>
    </source>
</evidence>
<dbReference type="AlphaFoldDB" id="X1MJW2"/>
<sequence>MMEFNYLFIEQKLGNFPPLELKSSILKKSAVIIPIKPTKSSYNIIFTSRP</sequence>
<organism evidence="1">
    <name type="scientific">marine sediment metagenome</name>
    <dbReference type="NCBI Taxonomy" id="412755"/>
    <lineage>
        <taxon>unclassified sequences</taxon>
        <taxon>metagenomes</taxon>
        <taxon>ecological metagenomes</taxon>
    </lineage>
</organism>
<proteinExistence type="predicted"/>
<accession>X1MJW2</accession>
<gene>
    <name evidence="1" type="ORF">S06H3_19516</name>
</gene>
<feature type="non-terminal residue" evidence="1">
    <location>
        <position position="50"/>
    </location>
</feature>
<dbReference type="EMBL" id="BARV01010000">
    <property type="protein sequence ID" value="GAI06669.1"/>
    <property type="molecule type" value="Genomic_DNA"/>
</dbReference>
<reference evidence="1" key="1">
    <citation type="journal article" date="2014" name="Front. Microbiol.">
        <title>High frequency of phylogenetically diverse reductive dehalogenase-homologous genes in deep subseafloor sedimentary metagenomes.</title>
        <authorList>
            <person name="Kawai M."/>
            <person name="Futagami T."/>
            <person name="Toyoda A."/>
            <person name="Takaki Y."/>
            <person name="Nishi S."/>
            <person name="Hori S."/>
            <person name="Arai W."/>
            <person name="Tsubouchi T."/>
            <person name="Morono Y."/>
            <person name="Uchiyama I."/>
            <person name="Ito T."/>
            <person name="Fujiyama A."/>
            <person name="Inagaki F."/>
            <person name="Takami H."/>
        </authorList>
    </citation>
    <scope>NUCLEOTIDE SEQUENCE</scope>
    <source>
        <strain evidence="1">Expedition CK06-06</strain>
    </source>
</reference>
<name>X1MJW2_9ZZZZ</name>